<dbReference type="InterPro" id="IPR000436">
    <property type="entry name" value="Sushi_SCR_CCP_dom"/>
</dbReference>
<dbReference type="Pfam" id="PF15087">
    <property type="entry name" value="DUF4551"/>
    <property type="match status" value="1"/>
</dbReference>
<dbReference type="CDD" id="cd00033">
    <property type="entry name" value="CCP"/>
    <property type="match status" value="1"/>
</dbReference>
<feature type="transmembrane region" description="Helical" evidence="4">
    <location>
        <begin position="393"/>
        <end position="412"/>
    </location>
</feature>
<protein>
    <recommendedName>
        <fullName evidence="6">Sushi domain-containing protein</fullName>
    </recommendedName>
</protein>
<dbReference type="PROSITE" id="PS50923">
    <property type="entry name" value="SUSHI"/>
    <property type="match status" value="1"/>
</dbReference>
<dbReference type="PANTHER" id="PTHR35354">
    <property type="entry name" value="RGD1561648"/>
    <property type="match status" value="1"/>
</dbReference>
<dbReference type="Proteomes" id="UP001356427">
    <property type="component" value="Unassembled WGS sequence"/>
</dbReference>
<proteinExistence type="predicted"/>
<keyword evidence="1 2" id="KW-1015">Disulfide bond</keyword>
<dbReference type="SUPFAM" id="SSF57535">
    <property type="entry name" value="Complement control module/SCR domain"/>
    <property type="match status" value="1"/>
</dbReference>
<feature type="disulfide bond" evidence="2">
    <location>
        <begin position="121"/>
        <end position="164"/>
    </location>
</feature>
<dbReference type="AlphaFoldDB" id="A0AAN8R644"/>
<dbReference type="InterPro" id="IPR035976">
    <property type="entry name" value="Sushi/SCR/CCP_sf"/>
</dbReference>
<feature type="chain" id="PRO_5042836401" description="Sushi domain-containing protein" evidence="5">
    <location>
        <begin position="25"/>
        <end position="1102"/>
    </location>
</feature>
<keyword evidence="8" id="KW-1185">Reference proteome</keyword>
<dbReference type="Pfam" id="PF00084">
    <property type="entry name" value="Sushi"/>
    <property type="match status" value="1"/>
</dbReference>
<evidence type="ECO:0000256" key="2">
    <source>
        <dbReference type="PROSITE-ProRule" id="PRU00302"/>
    </source>
</evidence>
<keyword evidence="5" id="KW-0732">Signal</keyword>
<evidence type="ECO:0000256" key="5">
    <source>
        <dbReference type="SAM" id="SignalP"/>
    </source>
</evidence>
<evidence type="ECO:0000256" key="4">
    <source>
        <dbReference type="SAM" id="Phobius"/>
    </source>
</evidence>
<keyword evidence="4" id="KW-0812">Transmembrane</keyword>
<dbReference type="PROSITE" id="PS51257">
    <property type="entry name" value="PROKAR_LIPOPROTEIN"/>
    <property type="match status" value="1"/>
</dbReference>
<feature type="transmembrane region" description="Helical" evidence="4">
    <location>
        <begin position="418"/>
        <end position="442"/>
    </location>
</feature>
<evidence type="ECO:0000313" key="7">
    <source>
        <dbReference type="EMBL" id="KAK6314947.1"/>
    </source>
</evidence>
<evidence type="ECO:0000256" key="3">
    <source>
        <dbReference type="SAM" id="MobiDB-lite"/>
    </source>
</evidence>
<comment type="caution">
    <text evidence="2">Lacks conserved residue(s) required for the propagation of feature annotation.</text>
</comment>
<sequence>MSRGGRPLGGWALLWPLACALALAACSSVSPLLATETQTEVRTQPELQTEAQTLAEFQTQPELRTEAQTLAEFQTQTELRTAAQTVAQTQTELQTQPELQTEAPTELESQAATSNYEGLVCVSVLPPRRGSFYVEHGTGVSVGTVLAFWCREGYQLVGSDKISCSVRAGKPQWSNFLPVCEAIPRPEDRGLRVAVLASVVSGIVILAMSLSFIICCLQERTGKDRGTRRDVRSRRRDTRPSRHSECWLEREEGDCDTFPPPKIFHLSQQPDLRLAAESPVYLGGMAGFDNRGYQRSQESLPKAPLPGLFRAESQMIYPHVVLQRVPTPTAPTAPTAPVYLHNMPSNSTCSAGGEAITLLNLVGCPTLLACMCVERYPAATQPILYLHLGKWEYRVAVCGLVGAITLSLVIGFTELDDLPSLTAVISVLFLLKLGCLGSVVWAQWKAWQVSSVGAWAVPNMPMAMTGAGGLQCRRNSKLDSFLKRNTERGVYERIRAYEPCVVVSERVNKVFMHVVLSDECVYLAEYPPRTLTTAVDFRHIRDIELVNDLPEFLSGRDRERSQHIRVVYATSKPSGKKIGLLRGEPHLPPVPSTRQHWPISPSMEGIGGTLLSTRSEPPDRDGWNVSPVTMSRNREEEEEEEVLRLKTTRSASCPNPETLGQRQGLRLTLPRPLPHPVSPALSLHSPRSPLSPISPSLSPSPPGDRTQRPPEAPLVPSRRGSVLARLLKRERVVRERDGEKDEEEEGEREAELHLYAVSPTSRIYLHLQSSWNSYIIRSTLLLDPLYRRRCNVMLNTSPQKQPPISWERTAHLFRQLSGELLQEGISLEGIYLLLQELRTAAHRSITLRKLFWRSNDMFPFLVRMLEDSLRSCQRPETNTADSLLLCTLIAQTLALMFRETEIEPARLNMLTTKQGALTARLLLALVCDPELQSQTQGSRSISPDSRQGSPPHTELQGLLEDYLDAACSLLFELVVLCQEASRTPSLEHFLTVGWILRILQPHPSLLSFVGYQARQVVVVLSGSQAPLSPSQAALLFQRCRVLLACLKFSSHLGQHLRTEYREEFRYYVKLPCVEEKLPPDYPISQPALRLVSQLLGLIIQKS</sequence>
<keyword evidence="4" id="KW-1133">Transmembrane helix</keyword>
<feature type="compositionally biased region" description="Polar residues" evidence="3">
    <location>
        <begin position="934"/>
        <end position="950"/>
    </location>
</feature>
<feature type="region of interest" description="Disordered" evidence="3">
    <location>
        <begin position="612"/>
        <end position="720"/>
    </location>
</feature>
<evidence type="ECO:0000256" key="1">
    <source>
        <dbReference type="ARBA" id="ARBA00023157"/>
    </source>
</evidence>
<evidence type="ECO:0000313" key="8">
    <source>
        <dbReference type="Proteomes" id="UP001356427"/>
    </source>
</evidence>
<reference evidence="7 8" key="1">
    <citation type="submission" date="2021-04" db="EMBL/GenBank/DDBJ databases">
        <authorList>
            <person name="De Guttry C."/>
            <person name="Zahm M."/>
            <person name="Klopp C."/>
            <person name="Cabau C."/>
            <person name="Louis A."/>
            <person name="Berthelot C."/>
            <person name="Parey E."/>
            <person name="Roest Crollius H."/>
            <person name="Montfort J."/>
            <person name="Robinson-Rechavi M."/>
            <person name="Bucao C."/>
            <person name="Bouchez O."/>
            <person name="Gislard M."/>
            <person name="Lluch J."/>
            <person name="Milhes M."/>
            <person name="Lampietro C."/>
            <person name="Lopez Roques C."/>
            <person name="Donnadieu C."/>
            <person name="Braasch I."/>
            <person name="Desvignes T."/>
            <person name="Postlethwait J."/>
            <person name="Bobe J."/>
            <person name="Wedekind C."/>
            <person name="Guiguen Y."/>
        </authorList>
    </citation>
    <scope>NUCLEOTIDE SEQUENCE [LARGE SCALE GENOMIC DNA]</scope>
    <source>
        <strain evidence="7">Cs_M1</strain>
        <tissue evidence="7">Blood</tissue>
    </source>
</reference>
<feature type="transmembrane region" description="Helical" evidence="4">
    <location>
        <begin position="193"/>
        <end position="217"/>
    </location>
</feature>
<name>A0AAN8R644_9TELE</name>
<gene>
    <name evidence="7" type="ORF">J4Q44_G00144760</name>
</gene>
<dbReference type="Gene3D" id="2.10.70.10">
    <property type="entry name" value="Complement Module, domain 1"/>
    <property type="match status" value="1"/>
</dbReference>
<keyword evidence="4" id="KW-0472">Membrane</keyword>
<feature type="compositionally biased region" description="Low complexity" evidence="3">
    <location>
        <begin position="678"/>
        <end position="697"/>
    </location>
</feature>
<feature type="signal peptide" evidence="5">
    <location>
        <begin position="1"/>
        <end position="24"/>
    </location>
</feature>
<comment type="caution">
    <text evidence="7">The sequence shown here is derived from an EMBL/GenBank/DDBJ whole genome shotgun (WGS) entry which is preliminary data.</text>
</comment>
<accession>A0AAN8R644</accession>
<dbReference type="SMART" id="SM00032">
    <property type="entry name" value="CCP"/>
    <property type="match status" value="1"/>
</dbReference>
<evidence type="ECO:0000259" key="6">
    <source>
        <dbReference type="PROSITE" id="PS50923"/>
    </source>
</evidence>
<feature type="compositionally biased region" description="Low complexity" evidence="3">
    <location>
        <begin position="658"/>
        <end position="670"/>
    </location>
</feature>
<dbReference type="EMBL" id="JAGTTL010000012">
    <property type="protein sequence ID" value="KAK6314947.1"/>
    <property type="molecule type" value="Genomic_DNA"/>
</dbReference>
<feature type="region of interest" description="Disordered" evidence="3">
    <location>
        <begin position="577"/>
        <end position="600"/>
    </location>
</feature>
<feature type="domain" description="Sushi" evidence="6">
    <location>
        <begin position="119"/>
        <end position="182"/>
    </location>
</feature>
<keyword evidence="2" id="KW-0768">Sushi</keyword>
<dbReference type="PANTHER" id="PTHR35354:SF1">
    <property type="entry name" value="RGD1561648"/>
    <property type="match status" value="1"/>
</dbReference>
<feature type="region of interest" description="Disordered" evidence="3">
    <location>
        <begin position="934"/>
        <end position="953"/>
    </location>
</feature>
<organism evidence="7 8">
    <name type="scientific">Coregonus suidteri</name>
    <dbReference type="NCBI Taxonomy" id="861788"/>
    <lineage>
        <taxon>Eukaryota</taxon>
        <taxon>Metazoa</taxon>
        <taxon>Chordata</taxon>
        <taxon>Craniata</taxon>
        <taxon>Vertebrata</taxon>
        <taxon>Euteleostomi</taxon>
        <taxon>Actinopterygii</taxon>
        <taxon>Neopterygii</taxon>
        <taxon>Teleostei</taxon>
        <taxon>Protacanthopterygii</taxon>
        <taxon>Salmoniformes</taxon>
        <taxon>Salmonidae</taxon>
        <taxon>Coregoninae</taxon>
        <taxon>Coregonus</taxon>
    </lineage>
</organism>
<dbReference type="InterPro" id="IPR027878">
    <property type="entry name" value="DUF4551"/>
</dbReference>